<evidence type="ECO:0000256" key="5">
    <source>
        <dbReference type="ARBA" id="ARBA00022989"/>
    </source>
</evidence>
<organism evidence="9">
    <name type="scientific">bioreactor metagenome</name>
    <dbReference type="NCBI Taxonomy" id="1076179"/>
    <lineage>
        <taxon>unclassified sequences</taxon>
        <taxon>metagenomes</taxon>
        <taxon>ecological metagenomes</taxon>
    </lineage>
</organism>
<evidence type="ECO:0000259" key="8">
    <source>
        <dbReference type="PROSITE" id="PS50928"/>
    </source>
</evidence>
<dbReference type="InterPro" id="IPR035906">
    <property type="entry name" value="MetI-like_sf"/>
</dbReference>
<sequence length="297" mass="33464">MNADTRTKISKPGKLRHGLQEEGAIRVLRLIVLALLLLITIIPVVWGFSLAFRSNQEIVRMHGLSMHTFLPEKPTMMNFWKLFTMVDVPRVFLLTIFVSLSVTTLNLAINALAAYAFAKIKFPGRDLIFFIILGTLAIPVEILIIPLYRQIYQMGMMNKLASLIIPFSANAFGIFFMRQFFLGIPKELEEAAYLDGCSRLTIFSKIMLPLSKAALTTLGLQIFLQQWDSFLVPVTFISSESKMLLQVAVNYIYSGLYFNDFGVLYAGMLIATVPIIFVFLFLQKYYVAGITSTGIKG</sequence>
<feature type="transmembrane region" description="Helical" evidence="7">
    <location>
        <begin position="127"/>
        <end position="148"/>
    </location>
</feature>
<dbReference type="CDD" id="cd06261">
    <property type="entry name" value="TM_PBP2"/>
    <property type="match status" value="1"/>
</dbReference>
<feature type="domain" description="ABC transmembrane type-1" evidence="8">
    <location>
        <begin position="92"/>
        <end position="282"/>
    </location>
</feature>
<gene>
    <name evidence="9" type="primary">araQ_87</name>
    <name evidence="9" type="ORF">SDC9_129787</name>
</gene>
<proteinExistence type="predicted"/>
<dbReference type="GO" id="GO:0005886">
    <property type="term" value="C:plasma membrane"/>
    <property type="evidence" value="ECO:0007669"/>
    <property type="project" value="UniProtKB-SubCell"/>
</dbReference>
<keyword evidence="2" id="KW-0813">Transport</keyword>
<dbReference type="InterPro" id="IPR000515">
    <property type="entry name" value="MetI-like"/>
</dbReference>
<dbReference type="EMBL" id="VSSQ01031715">
    <property type="protein sequence ID" value="MPM82725.1"/>
    <property type="molecule type" value="Genomic_DNA"/>
</dbReference>
<accession>A0A645D0T7</accession>
<feature type="transmembrane region" description="Helical" evidence="7">
    <location>
        <begin position="91"/>
        <end position="115"/>
    </location>
</feature>
<feature type="transmembrane region" description="Helical" evidence="7">
    <location>
        <begin position="160"/>
        <end position="181"/>
    </location>
</feature>
<evidence type="ECO:0000256" key="7">
    <source>
        <dbReference type="SAM" id="Phobius"/>
    </source>
</evidence>
<comment type="subcellular location">
    <subcellularLocation>
        <location evidence="1">Cell membrane</location>
        <topology evidence="1">Multi-pass membrane protein</topology>
    </subcellularLocation>
</comment>
<evidence type="ECO:0000256" key="6">
    <source>
        <dbReference type="ARBA" id="ARBA00023136"/>
    </source>
</evidence>
<dbReference type="GO" id="GO:0055085">
    <property type="term" value="P:transmembrane transport"/>
    <property type="evidence" value="ECO:0007669"/>
    <property type="project" value="InterPro"/>
</dbReference>
<evidence type="ECO:0000256" key="1">
    <source>
        <dbReference type="ARBA" id="ARBA00004651"/>
    </source>
</evidence>
<evidence type="ECO:0000313" key="9">
    <source>
        <dbReference type="EMBL" id="MPM82725.1"/>
    </source>
</evidence>
<keyword evidence="5 7" id="KW-1133">Transmembrane helix</keyword>
<dbReference type="SUPFAM" id="SSF161098">
    <property type="entry name" value="MetI-like"/>
    <property type="match status" value="1"/>
</dbReference>
<evidence type="ECO:0000256" key="4">
    <source>
        <dbReference type="ARBA" id="ARBA00022692"/>
    </source>
</evidence>
<keyword evidence="3" id="KW-1003">Cell membrane</keyword>
<dbReference type="AlphaFoldDB" id="A0A645D0T7"/>
<keyword evidence="6 7" id="KW-0472">Membrane</keyword>
<keyword evidence="4 7" id="KW-0812">Transmembrane</keyword>
<evidence type="ECO:0000256" key="3">
    <source>
        <dbReference type="ARBA" id="ARBA00022475"/>
    </source>
</evidence>
<dbReference type="PANTHER" id="PTHR43744">
    <property type="entry name" value="ABC TRANSPORTER PERMEASE PROTEIN MG189-RELATED-RELATED"/>
    <property type="match status" value="1"/>
</dbReference>
<feature type="transmembrane region" description="Helical" evidence="7">
    <location>
        <begin position="263"/>
        <end position="282"/>
    </location>
</feature>
<protein>
    <submittedName>
        <fullName evidence="9">L-arabinose transport system permease protein AraQ</fullName>
    </submittedName>
</protein>
<comment type="caution">
    <text evidence="9">The sequence shown here is derived from an EMBL/GenBank/DDBJ whole genome shotgun (WGS) entry which is preliminary data.</text>
</comment>
<dbReference type="Gene3D" id="1.10.3720.10">
    <property type="entry name" value="MetI-like"/>
    <property type="match status" value="1"/>
</dbReference>
<dbReference type="Pfam" id="PF00528">
    <property type="entry name" value="BPD_transp_1"/>
    <property type="match status" value="1"/>
</dbReference>
<name>A0A645D0T7_9ZZZZ</name>
<evidence type="ECO:0000256" key="2">
    <source>
        <dbReference type="ARBA" id="ARBA00022448"/>
    </source>
</evidence>
<dbReference type="PANTHER" id="PTHR43744:SF12">
    <property type="entry name" value="ABC TRANSPORTER PERMEASE PROTEIN MG189-RELATED"/>
    <property type="match status" value="1"/>
</dbReference>
<reference evidence="9" key="1">
    <citation type="submission" date="2019-08" db="EMBL/GenBank/DDBJ databases">
        <authorList>
            <person name="Kucharzyk K."/>
            <person name="Murdoch R.W."/>
            <person name="Higgins S."/>
            <person name="Loffler F."/>
        </authorList>
    </citation>
    <scope>NUCLEOTIDE SEQUENCE</scope>
</reference>
<dbReference type="PROSITE" id="PS50928">
    <property type="entry name" value="ABC_TM1"/>
    <property type="match status" value="1"/>
</dbReference>
<feature type="transmembrane region" description="Helical" evidence="7">
    <location>
        <begin position="27"/>
        <end position="52"/>
    </location>
</feature>